<organism evidence="1 2">
    <name type="scientific">Cetraspora pellucida</name>
    <dbReference type="NCBI Taxonomy" id="1433469"/>
    <lineage>
        <taxon>Eukaryota</taxon>
        <taxon>Fungi</taxon>
        <taxon>Fungi incertae sedis</taxon>
        <taxon>Mucoromycota</taxon>
        <taxon>Glomeromycotina</taxon>
        <taxon>Glomeromycetes</taxon>
        <taxon>Diversisporales</taxon>
        <taxon>Gigasporaceae</taxon>
        <taxon>Cetraspora</taxon>
    </lineage>
</organism>
<accession>A0ACA9Q6S0</accession>
<name>A0ACA9Q6S0_9GLOM</name>
<evidence type="ECO:0000313" key="1">
    <source>
        <dbReference type="EMBL" id="CAG8731468.1"/>
    </source>
</evidence>
<feature type="non-terminal residue" evidence="1">
    <location>
        <position position="160"/>
    </location>
</feature>
<protein>
    <submittedName>
        <fullName evidence="1">6683_t:CDS:1</fullName>
    </submittedName>
</protein>
<reference evidence="1" key="1">
    <citation type="submission" date="2021-06" db="EMBL/GenBank/DDBJ databases">
        <authorList>
            <person name="Kallberg Y."/>
            <person name="Tangrot J."/>
            <person name="Rosling A."/>
        </authorList>
    </citation>
    <scope>NUCLEOTIDE SEQUENCE</scope>
    <source>
        <strain evidence="1">28 12/20/2015</strain>
    </source>
</reference>
<proteinExistence type="predicted"/>
<dbReference type="EMBL" id="CAJVPW010033583">
    <property type="protein sequence ID" value="CAG8731468.1"/>
    <property type="molecule type" value="Genomic_DNA"/>
</dbReference>
<dbReference type="Proteomes" id="UP000789366">
    <property type="component" value="Unassembled WGS sequence"/>
</dbReference>
<sequence length="160" mass="17854">MSSFIWMMSRQSLISRLATISLISYTLVFILLLIPTVIHAANVISFCKCVCAENTTIAALNSGQICAECNRTFCRNYMKENCSDANGKVGGEPGKGKEGCEIQVTATCFGMSFFSNIVDTRIRMWRDSNKDEAIVYFYIAITSGLLITAFLKPFVEKWLN</sequence>
<comment type="caution">
    <text evidence="1">The sequence shown here is derived from an EMBL/GenBank/DDBJ whole genome shotgun (WGS) entry which is preliminary data.</text>
</comment>
<gene>
    <name evidence="1" type="ORF">SPELUC_LOCUS13143</name>
</gene>
<keyword evidence="2" id="KW-1185">Reference proteome</keyword>
<evidence type="ECO:0000313" key="2">
    <source>
        <dbReference type="Proteomes" id="UP000789366"/>
    </source>
</evidence>